<name>A0A1L8TPK0_9ENTE</name>
<proteinExistence type="predicted"/>
<dbReference type="OrthoDB" id="2200034at2"/>
<evidence type="ECO:0000259" key="1">
    <source>
        <dbReference type="PROSITE" id="PS50930"/>
    </source>
</evidence>
<gene>
    <name evidence="2" type="ORF">RV04_GL001373</name>
</gene>
<organism evidence="2 3">
    <name type="scientific">Enterococcus hermanniensis</name>
    <dbReference type="NCBI Taxonomy" id="249189"/>
    <lineage>
        <taxon>Bacteria</taxon>
        <taxon>Bacillati</taxon>
        <taxon>Bacillota</taxon>
        <taxon>Bacilli</taxon>
        <taxon>Lactobacillales</taxon>
        <taxon>Enterococcaceae</taxon>
        <taxon>Enterococcus</taxon>
    </lineage>
</organism>
<dbReference type="RefSeq" id="WP_071857297.1">
    <property type="nucleotide sequence ID" value="NZ_JBHSHK010000001.1"/>
</dbReference>
<keyword evidence="3" id="KW-1185">Reference proteome</keyword>
<dbReference type="PROSITE" id="PS50930">
    <property type="entry name" value="HTH_LYTTR"/>
    <property type="match status" value="1"/>
</dbReference>
<evidence type="ECO:0000313" key="2">
    <source>
        <dbReference type="EMBL" id="OJG46207.1"/>
    </source>
</evidence>
<dbReference type="GO" id="GO:0003677">
    <property type="term" value="F:DNA binding"/>
    <property type="evidence" value="ECO:0007669"/>
    <property type="project" value="InterPro"/>
</dbReference>
<dbReference type="InterPro" id="IPR046947">
    <property type="entry name" value="LytR-like"/>
</dbReference>
<sequence>MDIQFIKNEELNEDEIKVMIQSLHYDDKVNYLKKYLEEFSYNPVKILIDTKGRTEKFKVKTIVYIEVLGDYSTFHLLNNQFSVRKSLAQLIDLLDSNQLIQVSRNTLLNIESIVHIESSFSGNMKAVLATGDTIIVSRKYWKKLKEVLYD</sequence>
<dbReference type="AlphaFoldDB" id="A0A1L8TPK0"/>
<dbReference type="Proteomes" id="UP000182077">
    <property type="component" value="Unassembled WGS sequence"/>
</dbReference>
<dbReference type="PANTHER" id="PTHR37299">
    <property type="entry name" value="TRANSCRIPTIONAL REGULATOR-RELATED"/>
    <property type="match status" value="1"/>
</dbReference>
<accession>A0A1L8TPK0</accession>
<dbReference type="InterPro" id="IPR007492">
    <property type="entry name" value="LytTR_DNA-bd_dom"/>
</dbReference>
<protein>
    <recommendedName>
        <fullName evidence="1">HTH LytTR-type domain-containing protein</fullName>
    </recommendedName>
</protein>
<dbReference type="Pfam" id="PF04397">
    <property type="entry name" value="LytTR"/>
    <property type="match status" value="1"/>
</dbReference>
<comment type="caution">
    <text evidence="2">The sequence shown here is derived from an EMBL/GenBank/DDBJ whole genome shotgun (WGS) entry which is preliminary data.</text>
</comment>
<dbReference type="EMBL" id="JXKQ01000003">
    <property type="protein sequence ID" value="OJG46207.1"/>
    <property type="molecule type" value="Genomic_DNA"/>
</dbReference>
<dbReference type="PANTHER" id="PTHR37299:SF1">
    <property type="entry name" value="STAGE 0 SPORULATION PROTEIN A HOMOLOG"/>
    <property type="match status" value="1"/>
</dbReference>
<dbReference type="STRING" id="249189.RV04_GL001373"/>
<dbReference type="GO" id="GO:0000156">
    <property type="term" value="F:phosphorelay response regulator activity"/>
    <property type="evidence" value="ECO:0007669"/>
    <property type="project" value="InterPro"/>
</dbReference>
<evidence type="ECO:0000313" key="3">
    <source>
        <dbReference type="Proteomes" id="UP000182077"/>
    </source>
</evidence>
<dbReference type="Gene3D" id="2.40.50.1020">
    <property type="entry name" value="LytTr DNA-binding domain"/>
    <property type="match status" value="1"/>
</dbReference>
<feature type="domain" description="HTH LytTR-type" evidence="1">
    <location>
        <begin position="46"/>
        <end position="150"/>
    </location>
</feature>
<reference evidence="2 3" key="1">
    <citation type="submission" date="2014-12" db="EMBL/GenBank/DDBJ databases">
        <title>Draft genome sequences of 29 type strains of Enterococci.</title>
        <authorList>
            <person name="Zhong Z."/>
            <person name="Sun Z."/>
            <person name="Liu W."/>
            <person name="Zhang W."/>
            <person name="Zhang H."/>
        </authorList>
    </citation>
    <scope>NUCLEOTIDE SEQUENCE [LARGE SCALE GENOMIC DNA]</scope>
    <source>
        <strain evidence="2 3">DSM 17122</strain>
    </source>
</reference>
<dbReference type="SMART" id="SM00850">
    <property type="entry name" value="LytTR"/>
    <property type="match status" value="1"/>
</dbReference>